<sequence>MIWFPLYRSPKKCTEAVRGPCLGCTEAAAPSNKGNPRVSRRFNFPGPFGPVLELGY</sequence>
<gene>
    <name evidence="1" type="ORF">ES332_A09G038900v1</name>
</gene>
<dbReference type="AlphaFoldDB" id="A0A5D2NY28"/>
<dbReference type="Proteomes" id="UP000322667">
    <property type="component" value="Chromosome A09"/>
</dbReference>
<reference evidence="1 2" key="1">
    <citation type="submission" date="2019-07" db="EMBL/GenBank/DDBJ databases">
        <title>WGS assembly of Gossypium tomentosum.</title>
        <authorList>
            <person name="Chen Z.J."/>
            <person name="Sreedasyam A."/>
            <person name="Ando A."/>
            <person name="Song Q."/>
            <person name="De L."/>
            <person name="Hulse-Kemp A."/>
            <person name="Ding M."/>
            <person name="Ye W."/>
            <person name="Kirkbride R."/>
            <person name="Jenkins J."/>
            <person name="Plott C."/>
            <person name="Lovell J."/>
            <person name="Lin Y.-M."/>
            <person name="Vaughn R."/>
            <person name="Liu B."/>
            <person name="Li W."/>
            <person name="Simpson S."/>
            <person name="Scheffler B."/>
            <person name="Saski C."/>
            <person name="Grover C."/>
            <person name="Hu G."/>
            <person name="Conover J."/>
            <person name="Carlson J."/>
            <person name="Shu S."/>
            <person name="Boston L."/>
            <person name="Williams M."/>
            <person name="Peterson D."/>
            <person name="Mcgee K."/>
            <person name="Jones D."/>
            <person name="Wendel J."/>
            <person name="Stelly D."/>
            <person name="Grimwood J."/>
            <person name="Schmutz J."/>
        </authorList>
    </citation>
    <scope>NUCLEOTIDE SEQUENCE [LARGE SCALE GENOMIC DNA]</scope>
    <source>
        <strain evidence="1">7179.01</strain>
    </source>
</reference>
<evidence type="ECO:0000313" key="2">
    <source>
        <dbReference type="Proteomes" id="UP000322667"/>
    </source>
</evidence>
<proteinExistence type="predicted"/>
<evidence type="ECO:0000313" key="1">
    <source>
        <dbReference type="EMBL" id="TYI08977.1"/>
    </source>
</evidence>
<dbReference type="EMBL" id="CM017618">
    <property type="protein sequence ID" value="TYI08977.1"/>
    <property type="molecule type" value="Genomic_DNA"/>
</dbReference>
<keyword evidence="2" id="KW-1185">Reference proteome</keyword>
<name>A0A5D2NY28_GOSTO</name>
<accession>A0A5D2NY28</accession>
<organism evidence="1 2">
    <name type="scientific">Gossypium tomentosum</name>
    <name type="common">Hawaiian cotton</name>
    <name type="synonym">Gossypium sandvicense</name>
    <dbReference type="NCBI Taxonomy" id="34277"/>
    <lineage>
        <taxon>Eukaryota</taxon>
        <taxon>Viridiplantae</taxon>
        <taxon>Streptophyta</taxon>
        <taxon>Embryophyta</taxon>
        <taxon>Tracheophyta</taxon>
        <taxon>Spermatophyta</taxon>
        <taxon>Magnoliopsida</taxon>
        <taxon>eudicotyledons</taxon>
        <taxon>Gunneridae</taxon>
        <taxon>Pentapetalae</taxon>
        <taxon>rosids</taxon>
        <taxon>malvids</taxon>
        <taxon>Malvales</taxon>
        <taxon>Malvaceae</taxon>
        <taxon>Malvoideae</taxon>
        <taxon>Gossypium</taxon>
    </lineage>
</organism>
<protein>
    <submittedName>
        <fullName evidence="1">Uncharacterized protein</fullName>
    </submittedName>
</protein>